<dbReference type="GO" id="GO:0005840">
    <property type="term" value="C:ribosome"/>
    <property type="evidence" value="ECO:0007669"/>
    <property type="project" value="UniProtKB-KW"/>
</dbReference>
<keyword evidence="2" id="KW-0687">Ribonucleoprotein</keyword>
<dbReference type="InterPro" id="IPR050276">
    <property type="entry name" value="MshD_Acetyltransferase"/>
</dbReference>
<dbReference type="GO" id="GO:0016747">
    <property type="term" value="F:acyltransferase activity, transferring groups other than amino-acyl groups"/>
    <property type="evidence" value="ECO:0007669"/>
    <property type="project" value="InterPro"/>
</dbReference>
<evidence type="ECO:0000313" key="3">
    <source>
        <dbReference type="Proteomes" id="UP000317422"/>
    </source>
</evidence>
<accession>A0A543NI83</accession>
<protein>
    <submittedName>
        <fullName evidence="2">Ribosomal protein S18 acetylase RimI-like enzyme</fullName>
    </submittedName>
</protein>
<dbReference type="InterPro" id="IPR000182">
    <property type="entry name" value="GNAT_dom"/>
</dbReference>
<dbReference type="Pfam" id="PF00583">
    <property type="entry name" value="Acetyltransf_1"/>
    <property type="match status" value="1"/>
</dbReference>
<proteinExistence type="predicted"/>
<dbReference type="CDD" id="cd04301">
    <property type="entry name" value="NAT_SF"/>
    <property type="match status" value="1"/>
</dbReference>
<dbReference type="PANTHER" id="PTHR43617:SF2">
    <property type="entry name" value="UPF0039 PROTEIN SLL0451"/>
    <property type="match status" value="1"/>
</dbReference>
<sequence length="189" mass="20445">MNDTGPDPSPWFRIRAASPEDALAVDTVRTAGWRHAYRGVVPDAVLDGMTPDPPRRRRQLADPGPGGFDYLAESGGRVIGWVSAGPVRDSDLSTAVQEVYACYVHPDQWGHGVGAALLTTALGTLTGRPGVPEVVLWVLEGNGRARRFYERHGFTPDGTRRLLPPGRVPGDVAEVRYVHATRAPHHGDV</sequence>
<reference evidence="2 3" key="1">
    <citation type="submission" date="2019-06" db="EMBL/GenBank/DDBJ databases">
        <title>Sequencing the genomes of 1000 actinobacteria strains.</title>
        <authorList>
            <person name="Klenk H.-P."/>
        </authorList>
    </citation>
    <scope>NUCLEOTIDE SEQUENCE [LARGE SCALE GENOMIC DNA]</scope>
    <source>
        <strain evidence="2 3">DSM 45015</strain>
    </source>
</reference>
<gene>
    <name evidence="2" type="ORF">FHX37_1455</name>
</gene>
<dbReference type="Gene3D" id="3.40.630.30">
    <property type="match status" value="1"/>
</dbReference>
<dbReference type="PANTHER" id="PTHR43617">
    <property type="entry name" value="L-AMINO ACID N-ACETYLTRANSFERASE"/>
    <property type="match status" value="1"/>
</dbReference>
<organism evidence="2 3">
    <name type="scientific">Haloactinospora alba</name>
    <dbReference type="NCBI Taxonomy" id="405555"/>
    <lineage>
        <taxon>Bacteria</taxon>
        <taxon>Bacillati</taxon>
        <taxon>Actinomycetota</taxon>
        <taxon>Actinomycetes</taxon>
        <taxon>Streptosporangiales</taxon>
        <taxon>Nocardiopsidaceae</taxon>
        <taxon>Haloactinospora</taxon>
    </lineage>
</organism>
<dbReference type="OrthoDB" id="5243635at2"/>
<feature type="domain" description="N-acetyltransferase" evidence="1">
    <location>
        <begin position="12"/>
        <end position="179"/>
    </location>
</feature>
<dbReference type="EMBL" id="VFQC01000001">
    <property type="protein sequence ID" value="TQN31548.1"/>
    <property type="molecule type" value="Genomic_DNA"/>
</dbReference>
<dbReference type="Proteomes" id="UP000317422">
    <property type="component" value="Unassembled WGS sequence"/>
</dbReference>
<name>A0A543NI83_9ACTN</name>
<keyword evidence="3" id="KW-1185">Reference proteome</keyword>
<evidence type="ECO:0000313" key="2">
    <source>
        <dbReference type="EMBL" id="TQN31548.1"/>
    </source>
</evidence>
<evidence type="ECO:0000259" key="1">
    <source>
        <dbReference type="PROSITE" id="PS51186"/>
    </source>
</evidence>
<dbReference type="RefSeq" id="WP_141922963.1">
    <property type="nucleotide sequence ID" value="NZ_VFQC01000001.1"/>
</dbReference>
<dbReference type="SUPFAM" id="SSF55729">
    <property type="entry name" value="Acyl-CoA N-acyltransferases (Nat)"/>
    <property type="match status" value="1"/>
</dbReference>
<keyword evidence="2" id="KW-0689">Ribosomal protein</keyword>
<dbReference type="InterPro" id="IPR016181">
    <property type="entry name" value="Acyl_CoA_acyltransferase"/>
</dbReference>
<comment type="caution">
    <text evidence="2">The sequence shown here is derived from an EMBL/GenBank/DDBJ whole genome shotgun (WGS) entry which is preliminary data.</text>
</comment>
<dbReference type="PROSITE" id="PS51186">
    <property type="entry name" value="GNAT"/>
    <property type="match status" value="1"/>
</dbReference>
<dbReference type="AlphaFoldDB" id="A0A543NI83"/>